<comment type="caution">
    <text evidence="3">The sequence shown here is derived from an EMBL/GenBank/DDBJ whole genome shotgun (WGS) entry which is preliminary data.</text>
</comment>
<reference evidence="3 4" key="1">
    <citation type="submission" date="2021-06" db="EMBL/GenBank/DDBJ databases">
        <authorList>
            <person name="Palmer J.M."/>
        </authorList>
    </citation>
    <scope>NUCLEOTIDE SEQUENCE [LARGE SCALE GENOMIC DNA]</scope>
    <source>
        <strain evidence="3 4">CL_MEX2019</strain>
        <tissue evidence="3">Muscle</tissue>
    </source>
</reference>
<evidence type="ECO:0000313" key="3">
    <source>
        <dbReference type="EMBL" id="MED6270207.1"/>
    </source>
</evidence>
<dbReference type="PANTHER" id="PTHR16151">
    <property type="entry name" value="HAUS AUGMIN-LIKE COMPLEX SUBUNIT 6"/>
    <property type="match status" value="1"/>
</dbReference>
<sequence length="896" mass="99470">MANPTLMQKKNGQHLWFALLGLGFQPDAATASLASKTNIKHLSLGPNMFDKPNKDAFYVVTHFLLEKLNPGRFHEAYRHCWPVLGHKADAEFRKVTCTWLREIMDETANPGSKVVMSLFLSPGGPKFIGLMLHLASHVMLQDMKTFTTDRSWVPEAAAMPASTLDIAVVRLNLARSRFLKAAVDQDRFLHDYQRRAQALVKSMRDIKADGDKFDQLLKRHVSEADQDADSLSEKIRKVCALWSAIEGMLSAIKEEQTAVESVLKGEVDQHILDGTNRVLKLPRCLLDRIEHLPHQLNSGNVYEAGQLNLLSVMELLNHALQLLKEERCQVSAAAKSQPGAQHLQEKCHQMSRVLQELHLIRQKLSKEEIPEVRRAIRELQADWDRRWMHTLKEKPLVSFLNEDPALGFLSPMAPLSFEPAPEATYRHSIFAEFPAKLLEEKPAEMESAENVNTSLDVRSCPTVSSTTEHPVVPEVSRANTSLDWLFDTLPSPPRKATAEPPLQASVRKTAHLNTETELLDLEYENLADQFADAITATGPSESRGKGPDLQGLLSTLQKDPFSARKQLPPTPESLLMDVKSSWRKAVQEDEAKERCLSTELNDSITGRLCPDSQLQNISPDAPSQTASRTPAPTLTAQNSPSVCQQRVFLKSSLLWDTFNTEAHDNPSGTGMSALQFSVHHETLPEMPSCDSLDLEDEAVDMTSEEDEEVLIPSLKAKLKQTLLTSPHRGSNKVPLMESAGTAEDLITEDLGTCTSLETALEDFHNSVKEGASCGRSSSLRGSRLRERERKQLVRPAMIEDKGHRVTDYFVVAGLTDESTPLEQDLSETKSSGPKAPITDLAVINRSAGETVPEGFTCIETTYSGQPANLNHGSLKSPELFLCYKRGRGKPPLIDIG</sequence>
<dbReference type="InterPro" id="IPR028163">
    <property type="entry name" value="HAUS_6_N"/>
</dbReference>
<dbReference type="EMBL" id="JAHUTJ010016823">
    <property type="protein sequence ID" value="MED6270207.1"/>
    <property type="molecule type" value="Genomic_DNA"/>
</dbReference>
<dbReference type="InterPro" id="IPR026797">
    <property type="entry name" value="HAUS_6"/>
</dbReference>
<organism evidence="3 4">
    <name type="scientific">Characodon lateralis</name>
    <dbReference type="NCBI Taxonomy" id="208331"/>
    <lineage>
        <taxon>Eukaryota</taxon>
        <taxon>Metazoa</taxon>
        <taxon>Chordata</taxon>
        <taxon>Craniata</taxon>
        <taxon>Vertebrata</taxon>
        <taxon>Euteleostomi</taxon>
        <taxon>Actinopterygii</taxon>
        <taxon>Neopterygii</taxon>
        <taxon>Teleostei</taxon>
        <taxon>Neoteleostei</taxon>
        <taxon>Acanthomorphata</taxon>
        <taxon>Ovalentaria</taxon>
        <taxon>Atherinomorphae</taxon>
        <taxon>Cyprinodontiformes</taxon>
        <taxon>Goodeidae</taxon>
        <taxon>Characodon</taxon>
    </lineage>
</organism>
<name>A0ABU7D4X3_9TELE</name>
<dbReference type="InterPro" id="IPR023341">
    <property type="entry name" value="MABP"/>
</dbReference>
<keyword evidence="4" id="KW-1185">Reference proteome</keyword>
<evidence type="ECO:0000259" key="2">
    <source>
        <dbReference type="PROSITE" id="PS51498"/>
    </source>
</evidence>
<protein>
    <recommendedName>
        <fullName evidence="2">MABP domain-containing protein</fullName>
    </recommendedName>
</protein>
<feature type="domain" description="MABP" evidence="2">
    <location>
        <begin position="834"/>
        <end position="896"/>
    </location>
</feature>
<accession>A0ABU7D4X3</accession>
<dbReference type="PROSITE" id="PS51498">
    <property type="entry name" value="MABP"/>
    <property type="match status" value="1"/>
</dbReference>
<dbReference type="Pfam" id="PF14661">
    <property type="entry name" value="HAUS6_N"/>
    <property type="match status" value="1"/>
</dbReference>
<feature type="region of interest" description="Disordered" evidence="1">
    <location>
        <begin position="536"/>
        <end position="571"/>
    </location>
</feature>
<evidence type="ECO:0000313" key="4">
    <source>
        <dbReference type="Proteomes" id="UP001352852"/>
    </source>
</evidence>
<gene>
    <name evidence="3" type="ORF">CHARACLAT_007676</name>
</gene>
<feature type="compositionally biased region" description="Polar residues" evidence="1">
    <location>
        <begin position="612"/>
        <end position="639"/>
    </location>
</feature>
<proteinExistence type="predicted"/>
<feature type="region of interest" description="Disordered" evidence="1">
    <location>
        <begin position="607"/>
        <end position="639"/>
    </location>
</feature>
<dbReference type="Proteomes" id="UP001352852">
    <property type="component" value="Unassembled WGS sequence"/>
</dbReference>
<dbReference type="Gene3D" id="2.100.10.50">
    <property type="match status" value="1"/>
</dbReference>
<dbReference type="PANTHER" id="PTHR16151:SF2">
    <property type="entry name" value="HAUS AUGMIN-LIKE COMPLEX SUBUNIT 6"/>
    <property type="match status" value="1"/>
</dbReference>
<evidence type="ECO:0000256" key="1">
    <source>
        <dbReference type="SAM" id="MobiDB-lite"/>
    </source>
</evidence>